<evidence type="ECO:0000259" key="1">
    <source>
        <dbReference type="PROSITE" id="PS51186"/>
    </source>
</evidence>
<feature type="domain" description="N-acetyltransferase" evidence="1">
    <location>
        <begin position="2"/>
        <end position="132"/>
    </location>
</feature>
<dbReference type="EMBL" id="SNYF01000005">
    <property type="protein sequence ID" value="TDQ19550.1"/>
    <property type="molecule type" value="Genomic_DNA"/>
</dbReference>
<dbReference type="SUPFAM" id="SSF55729">
    <property type="entry name" value="Acyl-CoA N-acyltransferases (Nat)"/>
    <property type="match status" value="1"/>
</dbReference>
<dbReference type="AlphaFoldDB" id="A0A4R6T909"/>
<proteinExistence type="predicted"/>
<protein>
    <submittedName>
        <fullName evidence="2">Acetyltransferase (GNAT) family protein</fullName>
    </submittedName>
</protein>
<accession>A0A4R6T909</accession>
<dbReference type="OrthoDB" id="9775804at2"/>
<dbReference type="Pfam" id="PF13673">
    <property type="entry name" value="Acetyltransf_10"/>
    <property type="match status" value="1"/>
</dbReference>
<evidence type="ECO:0000313" key="2">
    <source>
        <dbReference type="EMBL" id="TDQ19550.1"/>
    </source>
</evidence>
<keyword evidence="2" id="KW-0808">Transferase</keyword>
<dbReference type="InterPro" id="IPR053144">
    <property type="entry name" value="Acetyltransferase_Butenolide"/>
</dbReference>
<dbReference type="PANTHER" id="PTHR43233:SF1">
    <property type="entry name" value="FAMILY N-ACETYLTRANSFERASE, PUTATIVE (AFU_ORTHOLOGUE AFUA_6G03350)-RELATED"/>
    <property type="match status" value="1"/>
</dbReference>
<comment type="caution">
    <text evidence="2">The sequence shown here is derived from an EMBL/GenBank/DDBJ whole genome shotgun (WGS) entry which is preliminary data.</text>
</comment>
<gene>
    <name evidence="2" type="ORF">DFQ04_1373</name>
</gene>
<dbReference type="InterPro" id="IPR000182">
    <property type="entry name" value="GNAT_dom"/>
</dbReference>
<dbReference type="PROSITE" id="PS51186">
    <property type="entry name" value="GNAT"/>
    <property type="match status" value="1"/>
</dbReference>
<keyword evidence="3" id="KW-1185">Reference proteome</keyword>
<sequence>MISIQLETNLSLEEYQFILDDSGLGLRRPMHDPEFLNRVIQGSNLVVTARDEGRIVGLLRGLTDFSYRTFVADLAVAKNHQRQGIGKKLLEFARNLAPEARLFLFSAEDSEPFYQKLGFDLHNRCYQLKSKY</sequence>
<dbReference type="Proteomes" id="UP000294535">
    <property type="component" value="Unassembled WGS sequence"/>
</dbReference>
<dbReference type="GO" id="GO:0016747">
    <property type="term" value="F:acyltransferase activity, transferring groups other than amino-acyl groups"/>
    <property type="evidence" value="ECO:0007669"/>
    <property type="project" value="InterPro"/>
</dbReference>
<dbReference type="PANTHER" id="PTHR43233">
    <property type="entry name" value="FAMILY N-ACETYLTRANSFERASE, PUTATIVE (AFU_ORTHOLOGUE AFUA_6G03350)-RELATED"/>
    <property type="match status" value="1"/>
</dbReference>
<dbReference type="InterPro" id="IPR016181">
    <property type="entry name" value="Acyl_CoA_acyltransferase"/>
</dbReference>
<dbReference type="CDD" id="cd04301">
    <property type="entry name" value="NAT_SF"/>
    <property type="match status" value="1"/>
</dbReference>
<organism evidence="2 3">
    <name type="scientific">Algoriphagus boseongensis</name>
    <dbReference type="NCBI Taxonomy" id="1442587"/>
    <lineage>
        <taxon>Bacteria</taxon>
        <taxon>Pseudomonadati</taxon>
        <taxon>Bacteroidota</taxon>
        <taxon>Cytophagia</taxon>
        <taxon>Cytophagales</taxon>
        <taxon>Cyclobacteriaceae</taxon>
        <taxon>Algoriphagus</taxon>
    </lineage>
</organism>
<name>A0A4R6T909_9BACT</name>
<dbReference type="RefSeq" id="WP_133553962.1">
    <property type="nucleotide sequence ID" value="NZ_SNYF01000005.1"/>
</dbReference>
<dbReference type="Gene3D" id="3.40.630.30">
    <property type="match status" value="1"/>
</dbReference>
<reference evidence="2 3" key="1">
    <citation type="submission" date="2019-03" db="EMBL/GenBank/DDBJ databases">
        <title>Genomic Encyclopedia of Type Strains, Phase III (KMG-III): the genomes of soil and plant-associated and newly described type strains.</title>
        <authorList>
            <person name="Whitman W."/>
        </authorList>
    </citation>
    <scope>NUCLEOTIDE SEQUENCE [LARGE SCALE GENOMIC DNA]</scope>
    <source>
        <strain evidence="2 3">CECT 8446</strain>
    </source>
</reference>
<evidence type="ECO:0000313" key="3">
    <source>
        <dbReference type="Proteomes" id="UP000294535"/>
    </source>
</evidence>